<feature type="compositionally biased region" description="Basic and acidic residues" evidence="1">
    <location>
        <begin position="87"/>
        <end position="111"/>
    </location>
</feature>
<feature type="region of interest" description="Disordered" evidence="1">
    <location>
        <begin position="32"/>
        <end position="152"/>
    </location>
</feature>
<evidence type="ECO:0000313" key="2">
    <source>
        <dbReference type="EMBL" id="RYR15536.1"/>
    </source>
</evidence>
<accession>A0A444ZMW2</accession>
<comment type="caution">
    <text evidence="2">The sequence shown here is derived from an EMBL/GenBank/DDBJ whole genome shotgun (WGS) entry which is preliminary data.</text>
</comment>
<gene>
    <name evidence="2" type="ORF">Ahy_B04g072333</name>
</gene>
<keyword evidence="3" id="KW-1185">Reference proteome</keyword>
<dbReference type="EMBL" id="SDMP01000014">
    <property type="protein sequence ID" value="RYR15536.1"/>
    <property type="molecule type" value="Genomic_DNA"/>
</dbReference>
<proteinExistence type="predicted"/>
<sequence length="250" mass="26968">MICNFLNFLIYYADMPKQKRYKNLLKAAAAANSSQDKSITAANSSREKLAASNASQVKSAAAANSSRETSAATNSSRDKSAAAVNSSRDKSAASSSSRDKSAASSSARDKSTAATSSSRDKSAAPASSFRDKSAASNSSEHPSEPKRKRGRESKHYWTIDAIDEYGASTRLHLLVKDVHNLPEGLRIVVTFDKHHAAIGEAAGLLAGVCGQLATDSVAFPISFEKWSDIPKSFFENQWNIFFLVRRLLKL</sequence>
<feature type="compositionally biased region" description="Polar residues" evidence="1">
    <location>
        <begin position="52"/>
        <end position="75"/>
    </location>
</feature>
<reference evidence="2 3" key="1">
    <citation type="submission" date="2019-01" db="EMBL/GenBank/DDBJ databases">
        <title>Sequencing of cultivated peanut Arachis hypogaea provides insights into genome evolution and oil improvement.</title>
        <authorList>
            <person name="Chen X."/>
        </authorList>
    </citation>
    <scope>NUCLEOTIDE SEQUENCE [LARGE SCALE GENOMIC DNA]</scope>
    <source>
        <strain evidence="3">cv. Fuhuasheng</strain>
        <tissue evidence="2">Leaves</tissue>
    </source>
</reference>
<organism evidence="2 3">
    <name type="scientific">Arachis hypogaea</name>
    <name type="common">Peanut</name>
    <dbReference type="NCBI Taxonomy" id="3818"/>
    <lineage>
        <taxon>Eukaryota</taxon>
        <taxon>Viridiplantae</taxon>
        <taxon>Streptophyta</taxon>
        <taxon>Embryophyta</taxon>
        <taxon>Tracheophyta</taxon>
        <taxon>Spermatophyta</taxon>
        <taxon>Magnoliopsida</taxon>
        <taxon>eudicotyledons</taxon>
        <taxon>Gunneridae</taxon>
        <taxon>Pentapetalae</taxon>
        <taxon>rosids</taxon>
        <taxon>fabids</taxon>
        <taxon>Fabales</taxon>
        <taxon>Fabaceae</taxon>
        <taxon>Papilionoideae</taxon>
        <taxon>50 kb inversion clade</taxon>
        <taxon>dalbergioids sensu lato</taxon>
        <taxon>Dalbergieae</taxon>
        <taxon>Pterocarpus clade</taxon>
        <taxon>Arachis</taxon>
    </lineage>
</organism>
<protein>
    <submittedName>
        <fullName evidence="2">Uncharacterized protein</fullName>
    </submittedName>
</protein>
<name>A0A444ZMW2_ARAHY</name>
<dbReference type="Proteomes" id="UP000289738">
    <property type="component" value="Chromosome B04"/>
</dbReference>
<evidence type="ECO:0000313" key="3">
    <source>
        <dbReference type="Proteomes" id="UP000289738"/>
    </source>
</evidence>
<evidence type="ECO:0000256" key="1">
    <source>
        <dbReference type="SAM" id="MobiDB-lite"/>
    </source>
</evidence>
<feature type="compositionally biased region" description="Polar residues" evidence="1">
    <location>
        <begin position="35"/>
        <end position="44"/>
    </location>
</feature>
<dbReference type="AlphaFoldDB" id="A0A444ZMW2"/>